<name>A0A9P8PII5_WICPI</name>
<reference evidence="1" key="2">
    <citation type="submission" date="2021-01" db="EMBL/GenBank/DDBJ databases">
        <authorList>
            <person name="Schikora-Tamarit M.A."/>
        </authorList>
    </citation>
    <scope>NUCLEOTIDE SEQUENCE</scope>
    <source>
        <strain evidence="1">CBS2887</strain>
    </source>
</reference>
<evidence type="ECO:0000313" key="1">
    <source>
        <dbReference type="EMBL" id="KAH3672878.1"/>
    </source>
</evidence>
<reference evidence="1" key="1">
    <citation type="journal article" date="2021" name="Open Biol.">
        <title>Shared evolutionary footprints suggest mitochondrial oxidative damage underlies multiple complex I losses in fungi.</title>
        <authorList>
            <person name="Schikora-Tamarit M.A."/>
            <person name="Marcet-Houben M."/>
            <person name="Nosek J."/>
            <person name="Gabaldon T."/>
        </authorList>
    </citation>
    <scope>NUCLEOTIDE SEQUENCE</scope>
    <source>
        <strain evidence="1">CBS2887</strain>
    </source>
</reference>
<evidence type="ECO:0000313" key="2">
    <source>
        <dbReference type="Proteomes" id="UP000774326"/>
    </source>
</evidence>
<gene>
    <name evidence="1" type="ORF">WICPIJ_010007</name>
</gene>
<dbReference type="AlphaFoldDB" id="A0A9P8PII5"/>
<proteinExistence type="predicted"/>
<dbReference type="EMBL" id="JAEUBG010005764">
    <property type="protein sequence ID" value="KAH3672878.1"/>
    <property type="molecule type" value="Genomic_DNA"/>
</dbReference>
<dbReference type="OrthoDB" id="10547686at2759"/>
<dbReference type="Proteomes" id="UP000774326">
    <property type="component" value="Unassembled WGS sequence"/>
</dbReference>
<accession>A0A9P8PII5</accession>
<protein>
    <submittedName>
        <fullName evidence="1">Uncharacterized protein</fullName>
    </submittedName>
</protein>
<comment type="caution">
    <text evidence="1">The sequence shown here is derived from an EMBL/GenBank/DDBJ whole genome shotgun (WGS) entry which is preliminary data.</text>
</comment>
<organism evidence="1 2">
    <name type="scientific">Wickerhamomyces pijperi</name>
    <name type="common">Yeast</name>
    <name type="synonym">Pichia pijperi</name>
    <dbReference type="NCBI Taxonomy" id="599730"/>
    <lineage>
        <taxon>Eukaryota</taxon>
        <taxon>Fungi</taxon>
        <taxon>Dikarya</taxon>
        <taxon>Ascomycota</taxon>
        <taxon>Saccharomycotina</taxon>
        <taxon>Saccharomycetes</taxon>
        <taxon>Phaffomycetales</taxon>
        <taxon>Wickerhamomycetaceae</taxon>
        <taxon>Wickerhamomyces</taxon>
    </lineage>
</organism>
<keyword evidence="2" id="KW-1185">Reference proteome</keyword>
<sequence>MTPLNITEFPNELILRILYELYATKTSILHFISTCKTLYRDFEFLLYIVSPTKLVEGYSDKSKDIRSAKFIERLLRDDGAKIMNKLVLLDAAFVSRYQRTAVLDAGLERLVVRNMIERQDVFQKLKILNLRMNSLPIFHKLMNSLPKTLVSLTVTLDRISNRDFKGSYSALKNSLLPCPRSLIEDTVTKLECFTLSFHNSIPVTTRTIHPVLGHYPDTNLTQSEETRNLQNSNSRLIKTYHAIQDQITKSNRCKLLIGCQLNEFLHLNKNSLKKVEMLGIDLNLVFQSKLPVPCFSKLRLFSFDNTSRASMHCWLSRLQRENQSPTFDDRLPILILFDSMAERLYQKSFGKLKTLDSVPEMSLWTFSDEYRSYYAMLNIERGILY</sequence>